<organism evidence="3 4">
    <name type="scientific">Methylobacterium gregans</name>
    <dbReference type="NCBI Taxonomy" id="374424"/>
    <lineage>
        <taxon>Bacteria</taxon>
        <taxon>Pseudomonadati</taxon>
        <taxon>Pseudomonadota</taxon>
        <taxon>Alphaproteobacteria</taxon>
        <taxon>Hyphomicrobiales</taxon>
        <taxon>Methylobacteriaceae</taxon>
        <taxon>Methylobacterium</taxon>
    </lineage>
</organism>
<protein>
    <recommendedName>
        <fullName evidence="2">Anti-sigma factor NepR domain-containing protein</fullName>
    </recommendedName>
</protein>
<feature type="compositionally biased region" description="Low complexity" evidence="1">
    <location>
        <begin position="84"/>
        <end position="98"/>
    </location>
</feature>
<dbReference type="Proteomes" id="UP001055108">
    <property type="component" value="Unassembled WGS sequence"/>
</dbReference>
<sequence length="108" mass="11009">MNDDGKASAVRAGGMPAVEEAAPPTEQAVAGKTAAQARPSDSSLNEFARTRLGTHLRAMYDAVVQQPVPDQFRDLIARLEASETGAAATGGNSETGAAPDAGGSRRDA</sequence>
<dbReference type="EMBL" id="BPQM01000006">
    <property type="protein sequence ID" value="GJD77093.1"/>
    <property type="molecule type" value="Genomic_DNA"/>
</dbReference>
<evidence type="ECO:0000313" key="3">
    <source>
        <dbReference type="EMBL" id="GJD77093.1"/>
    </source>
</evidence>
<dbReference type="InterPro" id="IPR041649">
    <property type="entry name" value="NepR"/>
</dbReference>
<feature type="region of interest" description="Disordered" evidence="1">
    <location>
        <begin position="1"/>
        <end position="44"/>
    </location>
</feature>
<evidence type="ECO:0000313" key="4">
    <source>
        <dbReference type="Proteomes" id="UP001055108"/>
    </source>
</evidence>
<accession>A0AA37HK67</accession>
<dbReference type="RefSeq" id="WP_238300722.1">
    <property type="nucleotide sequence ID" value="NZ_BPQM01000006.1"/>
</dbReference>
<reference evidence="3" key="1">
    <citation type="journal article" date="2016" name="Front. Microbiol.">
        <title>Genome Sequence of the Piezophilic, Mesophilic Sulfate-Reducing Bacterium Desulfovibrio indicus J2T.</title>
        <authorList>
            <person name="Cao J."/>
            <person name="Maignien L."/>
            <person name="Shao Z."/>
            <person name="Alain K."/>
            <person name="Jebbar M."/>
        </authorList>
    </citation>
    <scope>NUCLEOTIDE SEQUENCE</scope>
    <source>
        <strain evidence="3">NBRC 103626</strain>
    </source>
</reference>
<evidence type="ECO:0000259" key="2">
    <source>
        <dbReference type="Pfam" id="PF18557"/>
    </source>
</evidence>
<dbReference type="Pfam" id="PF18557">
    <property type="entry name" value="NepR"/>
    <property type="match status" value="1"/>
</dbReference>
<keyword evidence="4" id="KW-1185">Reference proteome</keyword>
<dbReference type="AlphaFoldDB" id="A0AA37HK67"/>
<gene>
    <name evidence="3" type="ORF">NBEOAGPD_0295</name>
</gene>
<feature type="region of interest" description="Disordered" evidence="1">
    <location>
        <begin position="84"/>
        <end position="108"/>
    </location>
</feature>
<name>A0AA37HK67_9HYPH</name>
<reference evidence="3" key="2">
    <citation type="submission" date="2021-08" db="EMBL/GenBank/DDBJ databases">
        <authorList>
            <person name="Tani A."/>
            <person name="Ola A."/>
            <person name="Ogura Y."/>
            <person name="Katsura K."/>
            <person name="Hayashi T."/>
        </authorList>
    </citation>
    <scope>NUCLEOTIDE SEQUENCE</scope>
    <source>
        <strain evidence="3">NBRC 103626</strain>
    </source>
</reference>
<comment type="caution">
    <text evidence="3">The sequence shown here is derived from an EMBL/GenBank/DDBJ whole genome shotgun (WGS) entry which is preliminary data.</text>
</comment>
<feature type="domain" description="Anti-sigma factor NepR" evidence="2">
    <location>
        <begin position="50"/>
        <end position="83"/>
    </location>
</feature>
<proteinExistence type="predicted"/>
<evidence type="ECO:0000256" key="1">
    <source>
        <dbReference type="SAM" id="MobiDB-lite"/>
    </source>
</evidence>